<keyword evidence="1" id="KW-1133">Transmembrane helix</keyword>
<evidence type="ECO:0000256" key="1">
    <source>
        <dbReference type="SAM" id="Phobius"/>
    </source>
</evidence>
<protein>
    <recommendedName>
        <fullName evidence="4">Low-complexity protein</fullName>
    </recommendedName>
</protein>
<feature type="transmembrane region" description="Helical" evidence="1">
    <location>
        <begin position="48"/>
        <end position="68"/>
    </location>
</feature>
<dbReference type="SUPFAM" id="SSF141571">
    <property type="entry name" value="Pentapeptide repeat-like"/>
    <property type="match status" value="1"/>
</dbReference>
<dbReference type="InterPro" id="IPR044213">
    <property type="entry name" value="At2g44920-like"/>
</dbReference>
<dbReference type="RefSeq" id="WP_251955924.1">
    <property type="nucleotide sequence ID" value="NZ_AP025732.1"/>
</dbReference>
<keyword evidence="3" id="KW-1185">Reference proteome</keyword>
<dbReference type="PANTHER" id="PTHR47200">
    <property type="entry name" value="THYLAKOID LUMENAL 15 KDA PROTEIN 1, CHLOROPLASTIC"/>
    <property type="match status" value="1"/>
</dbReference>
<dbReference type="EMBL" id="AP025732">
    <property type="protein sequence ID" value="BDI18251.1"/>
    <property type="molecule type" value="Genomic_DNA"/>
</dbReference>
<reference evidence="2" key="1">
    <citation type="submission" date="2022-04" db="EMBL/GenBank/DDBJ databases">
        <title>Complete genome sequence of a cyanobacterium, Nostoc sp. SO-36, isolated in Antarctica.</title>
        <authorList>
            <person name="Kanesaki Y."/>
            <person name="Effendi D."/>
            <person name="Sakamoto T."/>
            <person name="Ohtani S."/>
            <person name="Awai K."/>
        </authorList>
    </citation>
    <scope>NUCLEOTIDE SEQUENCE</scope>
    <source>
        <strain evidence="2">SO-36</strain>
    </source>
</reference>
<dbReference type="Proteomes" id="UP001055453">
    <property type="component" value="Chromosome"/>
</dbReference>
<name>A0ABM7Z5B1_NOSCO</name>
<evidence type="ECO:0000313" key="2">
    <source>
        <dbReference type="EMBL" id="BDI18251.1"/>
    </source>
</evidence>
<evidence type="ECO:0000313" key="3">
    <source>
        <dbReference type="Proteomes" id="UP001055453"/>
    </source>
</evidence>
<dbReference type="InterPro" id="IPR001646">
    <property type="entry name" value="5peptide_repeat"/>
</dbReference>
<organism evidence="2 3">
    <name type="scientific">Nostoc cf. commune SO-36</name>
    <dbReference type="NCBI Taxonomy" id="449208"/>
    <lineage>
        <taxon>Bacteria</taxon>
        <taxon>Bacillati</taxon>
        <taxon>Cyanobacteriota</taxon>
        <taxon>Cyanophyceae</taxon>
        <taxon>Nostocales</taxon>
        <taxon>Nostocaceae</taxon>
        <taxon>Nostoc</taxon>
    </lineage>
</organism>
<proteinExistence type="predicted"/>
<accession>A0ABM7Z5B1</accession>
<keyword evidence="1" id="KW-0472">Membrane</keyword>
<evidence type="ECO:0008006" key="4">
    <source>
        <dbReference type="Google" id="ProtNLM"/>
    </source>
</evidence>
<dbReference type="PANTHER" id="PTHR47200:SF2">
    <property type="entry name" value="THYLAKOID LUMENAL 15 KDA PROTEIN 1, CHLOROPLASTIC"/>
    <property type="match status" value="1"/>
</dbReference>
<dbReference type="Pfam" id="PF13599">
    <property type="entry name" value="Pentapeptide_4"/>
    <property type="match status" value="1"/>
</dbReference>
<sequence length="207" mass="22530">MTKNMMNSVNSRLSDACGGLRLLRTTSSTLDLSPIKFGLKYKLKHLDWTNILSLLLWGIIAITVTVGLPPTALALEYNKEILVEADFSGRDLTDSSFTKANLRQSNFSHANLNGVSFFAANLESANLEGSDLRNATLDSARLVRANLTNALLEGAFAANARFDGAIIDGADFTDTLLRSDEQKKLCKLAKGTNPITGRDTRDTLFCP</sequence>
<gene>
    <name evidence="2" type="ORF">ANSO36C_40530</name>
</gene>
<dbReference type="Gene3D" id="2.160.20.80">
    <property type="entry name" value="E3 ubiquitin-protein ligase SopA"/>
    <property type="match status" value="1"/>
</dbReference>
<keyword evidence="1" id="KW-0812">Transmembrane</keyword>